<evidence type="ECO:0000256" key="1">
    <source>
        <dbReference type="SAM" id="MobiDB-lite"/>
    </source>
</evidence>
<feature type="region of interest" description="Disordered" evidence="1">
    <location>
        <begin position="1"/>
        <end position="60"/>
    </location>
</feature>
<keyword evidence="3" id="KW-1185">Reference proteome</keyword>
<feature type="compositionally biased region" description="Basic residues" evidence="1">
    <location>
        <begin position="19"/>
        <end position="33"/>
    </location>
</feature>
<reference evidence="2 3" key="1">
    <citation type="journal article" date="2014" name="Nat. Commun.">
        <title>Molecular traces of alternative social organization in a termite genome.</title>
        <authorList>
            <person name="Terrapon N."/>
            <person name="Li C."/>
            <person name="Robertson H.M."/>
            <person name="Ji L."/>
            <person name="Meng X."/>
            <person name="Booth W."/>
            <person name="Chen Z."/>
            <person name="Childers C.P."/>
            <person name="Glastad K.M."/>
            <person name="Gokhale K."/>
            <person name="Gowin J."/>
            <person name="Gronenberg W."/>
            <person name="Hermansen R.A."/>
            <person name="Hu H."/>
            <person name="Hunt B.G."/>
            <person name="Huylmans A.K."/>
            <person name="Khalil S.M."/>
            <person name="Mitchell R.D."/>
            <person name="Munoz-Torres M.C."/>
            <person name="Mustard J.A."/>
            <person name="Pan H."/>
            <person name="Reese J.T."/>
            <person name="Scharf M.E."/>
            <person name="Sun F."/>
            <person name="Vogel H."/>
            <person name="Xiao J."/>
            <person name="Yang W."/>
            <person name="Yang Z."/>
            <person name="Yang Z."/>
            <person name="Zhou J."/>
            <person name="Zhu J."/>
            <person name="Brent C.S."/>
            <person name="Elsik C.G."/>
            <person name="Goodisman M.A."/>
            <person name="Liberles D.A."/>
            <person name="Roe R.M."/>
            <person name="Vargo E.L."/>
            <person name="Vilcinskas A."/>
            <person name="Wang J."/>
            <person name="Bornberg-Bauer E."/>
            <person name="Korb J."/>
            <person name="Zhang G."/>
            <person name="Liebig J."/>
        </authorList>
    </citation>
    <scope>NUCLEOTIDE SEQUENCE [LARGE SCALE GENOMIC DNA]</scope>
    <source>
        <tissue evidence="2">Whole organism</tissue>
    </source>
</reference>
<organism evidence="2 3">
    <name type="scientific">Zootermopsis nevadensis</name>
    <name type="common">Dampwood termite</name>
    <dbReference type="NCBI Taxonomy" id="136037"/>
    <lineage>
        <taxon>Eukaryota</taxon>
        <taxon>Metazoa</taxon>
        <taxon>Ecdysozoa</taxon>
        <taxon>Arthropoda</taxon>
        <taxon>Hexapoda</taxon>
        <taxon>Insecta</taxon>
        <taxon>Pterygota</taxon>
        <taxon>Neoptera</taxon>
        <taxon>Polyneoptera</taxon>
        <taxon>Dictyoptera</taxon>
        <taxon>Blattodea</taxon>
        <taxon>Blattoidea</taxon>
        <taxon>Termitoidae</taxon>
        <taxon>Termopsidae</taxon>
        <taxon>Zootermopsis</taxon>
    </lineage>
</organism>
<dbReference type="InParanoid" id="A0A067RAS3"/>
<dbReference type="AlphaFoldDB" id="A0A067RAS3"/>
<dbReference type="EMBL" id="KK852775">
    <property type="protein sequence ID" value="KDR16793.1"/>
    <property type="molecule type" value="Genomic_DNA"/>
</dbReference>
<name>A0A067RAS3_ZOONE</name>
<evidence type="ECO:0000313" key="3">
    <source>
        <dbReference type="Proteomes" id="UP000027135"/>
    </source>
</evidence>
<gene>
    <name evidence="2" type="ORF">L798_09510</name>
</gene>
<protein>
    <submittedName>
        <fullName evidence="2">Uncharacterized protein</fullName>
    </submittedName>
</protein>
<feature type="compositionally biased region" description="Basic and acidic residues" evidence="1">
    <location>
        <begin position="37"/>
        <end position="60"/>
    </location>
</feature>
<accession>A0A067RAS3</accession>
<dbReference type="Proteomes" id="UP000027135">
    <property type="component" value="Unassembled WGS sequence"/>
</dbReference>
<proteinExistence type="predicted"/>
<sequence length="60" mass="7082">MVREFAEDGNTTTVVSAHTGKRKLKCTRLRSLRGKNNTRDSADRRQMERHDQQHMRRAKD</sequence>
<evidence type="ECO:0000313" key="2">
    <source>
        <dbReference type="EMBL" id="KDR16793.1"/>
    </source>
</evidence>